<keyword evidence="4" id="KW-1185">Reference proteome</keyword>
<dbReference type="Gene3D" id="1.10.3920.10">
    <property type="entry name" value="PA2201 C-terminal domain-like"/>
    <property type="match status" value="1"/>
</dbReference>
<name>A0ABY8SMN5_9BURK</name>
<feature type="domain" description="PoNi C-terminal" evidence="1">
    <location>
        <begin position="176"/>
        <end position="279"/>
    </location>
</feature>
<sequence>MSQTFQHHGQLADACAEWAKISLNGLQPRRNLHLSDKKADWKEALSALKRFAGSDSYQAPQDFKAHAALENYWKWKEVGEQARWLLIYGIDLGLSGDVLRPIYQQVAALWIDTASVAEHARASMAQETGADYGVAAPINTRTDDYPIAVTLLSLATLLDAQDDVPTLDEHVLAFDTDQLLDYLCAGGLQLQQVSEELFHKRPYGAMKPFFEQLEALPDPLLSYLQTQYQEFHKLSPKQQKKGGKWLGTGYWALEVGALAVLYGWDDSALRADAHYPAQLVDYARQRIAQTAESGDI</sequence>
<dbReference type="SUPFAM" id="SSF140731">
    <property type="entry name" value="PA2201 C-terminal domain-like"/>
    <property type="match status" value="1"/>
</dbReference>
<dbReference type="Gene3D" id="1.20.1440.70">
    <property type="entry name" value="PA2201 N-terminal domain-like"/>
    <property type="match status" value="1"/>
</dbReference>
<proteinExistence type="predicted"/>
<dbReference type="InterPro" id="IPR028983">
    <property type="entry name" value="PA2201-like_C"/>
</dbReference>
<dbReference type="SUPFAM" id="SSF140486">
    <property type="entry name" value="PA2201 N-terminal domain-like"/>
    <property type="match status" value="1"/>
</dbReference>
<gene>
    <name evidence="3" type="ORF">QMY55_15900</name>
</gene>
<dbReference type="InterPro" id="IPR028997">
    <property type="entry name" value="PA2201-like_N"/>
</dbReference>
<dbReference type="RefSeq" id="WP_283485142.1">
    <property type="nucleotide sequence ID" value="NZ_CP125947.1"/>
</dbReference>
<feature type="domain" description="PoNi N-terminal" evidence="2">
    <location>
        <begin position="7"/>
        <end position="128"/>
    </location>
</feature>
<accession>A0ABY8SMN5</accession>
<dbReference type="EMBL" id="CP125947">
    <property type="protein sequence ID" value="WHS63990.1"/>
    <property type="molecule type" value="Genomic_DNA"/>
</dbReference>
<dbReference type="Proteomes" id="UP001240697">
    <property type="component" value="Chromosome"/>
</dbReference>
<evidence type="ECO:0000313" key="3">
    <source>
        <dbReference type="EMBL" id="WHS63990.1"/>
    </source>
</evidence>
<dbReference type="Pfam" id="PF20734">
    <property type="entry name" value="PA2201_N"/>
    <property type="match status" value="1"/>
</dbReference>
<protein>
    <submittedName>
        <fullName evidence="3">DUF1911 domain-containing protein</fullName>
    </submittedName>
</protein>
<dbReference type="InterPro" id="IPR015025">
    <property type="entry name" value="PoNi_C"/>
</dbReference>
<organism evidence="3 4">
    <name type="scientific">Comamonas resistens</name>
    <dbReference type="NCBI Taxonomy" id="3046670"/>
    <lineage>
        <taxon>Bacteria</taxon>
        <taxon>Pseudomonadati</taxon>
        <taxon>Pseudomonadota</taxon>
        <taxon>Betaproteobacteria</taxon>
        <taxon>Burkholderiales</taxon>
        <taxon>Comamonadaceae</taxon>
        <taxon>Comamonas</taxon>
    </lineage>
</organism>
<evidence type="ECO:0000259" key="2">
    <source>
        <dbReference type="Pfam" id="PF20734"/>
    </source>
</evidence>
<evidence type="ECO:0000259" key="1">
    <source>
        <dbReference type="Pfam" id="PF08929"/>
    </source>
</evidence>
<reference evidence="3 4" key="1">
    <citation type="submission" date="2023-05" db="EMBL/GenBank/DDBJ databases">
        <authorList>
            <person name="Yin Y."/>
            <person name="Lu Z."/>
        </authorList>
    </citation>
    <scope>NUCLEOTIDE SEQUENCE [LARGE SCALE GENOMIC DNA]</scope>
    <source>
        <strain evidence="3 4">ZM22</strain>
    </source>
</reference>
<dbReference type="Pfam" id="PF08929">
    <property type="entry name" value="PoNi_C"/>
    <property type="match status" value="1"/>
</dbReference>
<dbReference type="InterPro" id="IPR048852">
    <property type="entry name" value="PoNi_N_2"/>
</dbReference>
<evidence type="ECO:0000313" key="4">
    <source>
        <dbReference type="Proteomes" id="UP001240697"/>
    </source>
</evidence>